<dbReference type="KEGG" id="hnv:DDQ68_13540"/>
<dbReference type="Pfam" id="PF13585">
    <property type="entry name" value="CHU_C"/>
    <property type="match status" value="1"/>
</dbReference>
<dbReference type="AlphaFoldDB" id="A0A2Z3GPW1"/>
<evidence type="ECO:0000313" key="1">
    <source>
        <dbReference type="EMBL" id="AWM33717.1"/>
    </source>
</evidence>
<evidence type="ECO:0000313" key="2">
    <source>
        <dbReference type="Proteomes" id="UP000245999"/>
    </source>
</evidence>
<evidence type="ECO:0008006" key="3">
    <source>
        <dbReference type="Google" id="ProtNLM"/>
    </source>
</evidence>
<accession>A0A2Z3GPW1</accession>
<gene>
    <name evidence="1" type="ORF">DDQ68_13540</name>
</gene>
<dbReference type="EMBL" id="CP029145">
    <property type="protein sequence ID" value="AWM33717.1"/>
    <property type="molecule type" value="Genomic_DNA"/>
</dbReference>
<keyword evidence="2" id="KW-1185">Reference proteome</keyword>
<dbReference type="Proteomes" id="UP000245999">
    <property type="component" value="Chromosome"/>
</dbReference>
<organism evidence="1 2">
    <name type="scientific">Hymenobacter nivis</name>
    <dbReference type="NCBI Taxonomy" id="1850093"/>
    <lineage>
        <taxon>Bacteria</taxon>
        <taxon>Pseudomonadati</taxon>
        <taxon>Bacteroidota</taxon>
        <taxon>Cytophagia</taxon>
        <taxon>Cytophagales</taxon>
        <taxon>Hymenobacteraceae</taxon>
        <taxon>Hymenobacter</taxon>
    </lineage>
</organism>
<dbReference type="OrthoDB" id="904955at2"/>
<sequence>MKLTARYAGCEVVTQFAPLEVGDVFIPNVITANDDQLNATFQPRFTCRPASLKVFSRWGQEVYATADYHNNWAAEGLPAGLYYYLLRDANDRQVKGWVQVVR</sequence>
<reference evidence="2" key="1">
    <citation type="submission" date="2018-04" db="EMBL/GenBank/DDBJ databases">
        <title>Complete genome of Antarctic heterotrophic bacterium Hymenobacter nivis.</title>
        <authorList>
            <person name="Terashima M."/>
        </authorList>
    </citation>
    <scope>NUCLEOTIDE SEQUENCE [LARGE SCALE GENOMIC DNA]</scope>
    <source>
        <strain evidence="2">NBRC 111535</strain>
    </source>
</reference>
<protein>
    <recommendedName>
        <fullName evidence="3">Gliding motility-associated C-terminal domain-containing protein</fullName>
    </recommendedName>
</protein>
<name>A0A2Z3GPW1_9BACT</name>
<proteinExistence type="predicted"/>